<dbReference type="RefSeq" id="WP_081312059.1">
    <property type="nucleotide sequence ID" value="NZ_DPSF01000008.1"/>
</dbReference>
<dbReference type="CDD" id="cd05121">
    <property type="entry name" value="ABC1_ADCK3-like"/>
    <property type="match status" value="1"/>
</dbReference>
<dbReference type="PANTHER" id="PTHR10566">
    <property type="entry name" value="CHAPERONE-ACTIVITY OF BC1 COMPLEX CABC1 -RELATED"/>
    <property type="match status" value="1"/>
</dbReference>
<dbReference type="InterPro" id="IPR011009">
    <property type="entry name" value="Kinase-like_dom_sf"/>
</dbReference>
<evidence type="ECO:0000256" key="2">
    <source>
        <dbReference type="SAM" id="Phobius"/>
    </source>
</evidence>
<dbReference type="SUPFAM" id="SSF56112">
    <property type="entry name" value="Protein kinase-like (PK-like)"/>
    <property type="match status" value="1"/>
</dbReference>
<dbReference type="GO" id="GO:0004672">
    <property type="term" value="F:protein kinase activity"/>
    <property type="evidence" value="ECO:0007669"/>
    <property type="project" value="InterPro"/>
</dbReference>
<sequence>MMKESETMKARMEVMVKLRPMLRGPEIIAIFIKHGCASYLQRLGLIKGKYKKNDSENTKSAALIAALEELGPTFVKLGQFLSTRGDELPASLINELKKLQKSVTPLAFSAMKPIIDANLGGHSERYFSSIEEVPLGAASIGQVHAAVLKSGEAVALKVRRPNIEKQVKHDIETLQELAKLAERNSHYAREVQVVLLVREFSRSLLTELNFKQEAQAMRTMQDNNHHPKLYIPDVAIKLATADLLIQERIMGEDLNKETLSRLTEDEKEELSTTICEALTMQLFEHGLFHADPHPGNFKLLENNVLAMLDFGNVGQLSESLNELLIDLIIAASNRDATSFTVAMLRLDTTNKINRRAFEKDIDRMMARYLQSDMSNINYGQLIQDILLIARSYTIEIPFEFLQIGQAILKLQDTLLILTPNLSMSVILRKTLPIVVKEQLNVTKMGNKVKSNAHLLYQAARQLPVTINEVLHQLKDGKPVVKMEMNMDDKLLQRIEKLTYMLIFGVGLLAFSILTAGLFVGFSSASGSAAFNNLTFRIMAITALTIVLFFMLLLVWLIRRIRKK</sequence>
<dbReference type="AlphaFoldDB" id="A0A291KG47"/>
<feature type="transmembrane region" description="Helical" evidence="2">
    <location>
        <begin position="499"/>
        <end position="521"/>
    </location>
</feature>
<dbReference type="KEGG" id="bths:CNY62_05560"/>
<dbReference type="EMBL" id="CP023483">
    <property type="protein sequence ID" value="ATF25908.1"/>
    <property type="molecule type" value="Genomic_DNA"/>
</dbReference>
<feature type="transmembrane region" description="Helical" evidence="2">
    <location>
        <begin position="533"/>
        <end position="557"/>
    </location>
</feature>
<dbReference type="PANTHER" id="PTHR10566:SF113">
    <property type="entry name" value="PROTEIN ACTIVITY OF BC1 COMPLEX KINASE 7, CHLOROPLASTIC"/>
    <property type="match status" value="1"/>
</dbReference>
<organism evidence="4 5">
    <name type="scientific">Brochothrix thermosphacta</name>
    <name type="common">Microbacterium thermosphactum</name>
    <dbReference type="NCBI Taxonomy" id="2756"/>
    <lineage>
        <taxon>Bacteria</taxon>
        <taxon>Bacillati</taxon>
        <taxon>Bacillota</taxon>
        <taxon>Bacilli</taxon>
        <taxon>Bacillales</taxon>
        <taxon>Listeriaceae</taxon>
        <taxon>Brochothrix</taxon>
    </lineage>
</organism>
<accession>A0A291KG47</accession>
<evidence type="ECO:0000313" key="4">
    <source>
        <dbReference type="EMBL" id="ATF25908.1"/>
    </source>
</evidence>
<keyword evidence="5" id="KW-1185">Reference proteome</keyword>
<keyword evidence="2" id="KW-0812">Transmembrane</keyword>
<name>A0A291KG47_BROTH</name>
<comment type="similarity">
    <text evidence="1">Belongs to the protein kinase superfamily. ADCK protein kinase family.</text>
</comment>
<feature type="domain" description="Protein kinase" evidence="3">
    <location>
        <begin position="129"/>
        <end position="456"/>
    </location>
</feature>
<reference evidence="4 5" key="1">
    <citation type="submission" date="2017-09" db="EMBL/GenBank/DDBJ databases">
        <title>Complete Genome Sequences of Two Strains of the Meat Spoilage Bacterium Brochothrix thermosphacta Isolated from Ground Chicken.</title>
        <authorList>
            <person name="Paoli G.C."/>
            <person name="Wijey C."/>
            <person name="Chen C.-Y."/>
            <person name="Nguyen L."/>
            <person name="Yan X."/>
            <person name="Irwin P.L."/>
        </authorList>
    </citation>
    <scope>NUCLEOTIDE SEQUENCE [LARGE SCALE GENOMIC DNA]</scope>
    <source>
        <strain evidence="4 5">BI</strain>
    </source>
</reference>
<dbReference type="Proteomes" id="UP000243591">
    <property type="component" value="Chromosome"/>
</dbReference>
<dbReference type="PROSITE" id="PS50011">
    <property type="entry name" value="PROTEIN_KINASE_DOM"/>
    <property type="match status" value="1"/>
</dbReference>
<evidence type="ECO:0000259" key="3">
    <source>
        <dbReference type="PROSITE" id="PS50011"/>
    </source>
</evidence>
<evidence type="ECO:0000313" key="5">
    <source>
        <dbReference type="Proteomes" id="UP000243591"/>
    </source>
</evidence>
<dbReference type="GO" id="GO:0005524">
    <property type="term" value="F:ATP binding"/>
    <property type="evidence" value="ECO:0007669"/>
    <property type="project" value="InterPro"/>
</dbReference>
<evidence type="ECO:0000256" key="1">
    <source>
        <dbReference type="ARBA" id="ARBA00009670"/>
    </source>
</evidence>
<keyword evidence="2" id="KW-0472">Membrane</keyword>
<dbReference type="OrthoDB" id="9795390at2"/>
<gene>
    <name evidence="4" type="ORF">CNY62_05560</name>
</gene>
<protein>
    <recommendedName>
        <fullName evidence="3">Protein kinase domain-containing protein</fullName>
    </recommendedName>
</protein>
<proteinExistence type="inferred from homology"/>
<dbReference type="Pfam" id="PF03109">
    <property type="entry name" value="ABC1"/>
    <property type="match status" value="1"/>
</dbReference>
<dbReference type="InterPro" id="IPR004147">
    <property type="entry name" value="ABC1_dom"/>
</dbReference>
<dbReference type="InterPro" id="IPR000719">
    <property type="entry name" value="Prot_kinase_dom"/>
</dbReference>
<dbReference type="InterPro" id="IPR050154">
    <property type="entry name" value="UbiB_kinase"/>
</dbReference>
<keyword evidence="2" id="KW-1133">Transmembrane helix</keyword>